<protein>
    <submittedName>
        <fullName evidence="1">Uncharacterized protein</fullName>
    </submittedName>
</protein>
<accession>L9WBL0</accession>
<organism evidence="1 2">
    <name type="scientific">Natronorubrum tibetense GA33</name>
    <dbReference type="NCBI Taxonomy" id="1114856"/>
    <lineage>
        <taxon>Archaea</taxon>
        <taxon>Methanobacteriati</taxon>
        <taxon>Methanobacteriota</taxon>
        <taxon>Stenosarchaea group</taxon>
        <taxon>Halobacteria</taxon>
        <taxon>Halobacteriales</taxon>
        <taxon>Natrialbaceae</taxon>
        <taxon>Natronorubrum</taxon>
    </lineage>
</organism>
<dbReference type="Proteomes" id="UP000011599">
    <property type="component" value="Unassembled WGS sequence"/>
</dbReference>
<reference evidence="1 2" key="1">
    <citation type="journal article" date="2014" name="PLoS Genet.">
        <title>Phylogenetically driven sequencing of extremely halophilic archaea reveals strategies for static and dynamic osmo-response.</title>
        <authorList>
            <person name="Becker E.A."/>
            <person name="Seitzer P.M."/>
            <person name="Tritt A."/>
            <person name="Larsen D."/>
            <person name="Krusor M."/>
            <person name="Yao A.I."/>
            <person name="Wu D."/>
            <person name="Madern D."/>
            <person name="Eisen J.A."/>
            <person name="Darling A.E."/>
            <person name="Facciotti M.T."/>
        </authorList>
    </citation>
    <scope>NUCLEOTIDE SEQUENCE [LARGE SCALE GENOMIC DNA]</scope>
    <source>
        <strain evidence="1 2">GA33</strain>
    </source>
</reference>
<dbReference type="EMBL" id="AOHW01000001">
    <property type="protein sequence ID" value="ELY46849.1"/>
    <property type="molecule type" value="Genomic_DNA"/>
</dbReference>
<dbReference type="AlphaFoldDB" id="L9WBL0"/>
<keyword evidence="2" id="KW-1185">Reference proteome</keyword>
<evidence type="ECO:0000313" key="2">
    <source>
        <dbReference type="Proteomes" id="UP000011599"/>
    </source>
</evidence>
<evidence type="ECO:0000313" key="1">
    <source>
        <dbReference type="EMBL" id="ELY46849.1"/>
    </source>
</evidence>
<sequence>MVLPHVPIIVVEKPFQRYRRSDVGCGYDADKEQDGDEYRDTQQYLDDHSPRLQTTVKNVMIVRLVRRGRSTNRMQKR</sequence>
<name>L9WBL0_9EURY</name>
<gene>
    <name evidence="1" type="ORF">C496_00270</name>
</gene>
<comment type="caution">
    <text evidence="1">The sequence shown here is derived from an EMBL/GenBank/DDBJ whole genome shotgun (WGS) entry which is preliminary data.</text>
</comment>
<proteinExistence type="predicted"/>